<proteinExistence type="predicted"/>
<evidence type="ECO:0000256" key="2">
    <source>
        <dbReference type="ARBA" id="ARBA00022723"/>
    </source>
</evidence>
<dbReference type="CDD" id="cd12148">
    <property type="entry name" value="fungal_TF_MHR"/>
    <property type="match status" value="1"/>
</dbReference>
<evidence type="ECO:0000256" key="3">
    <source>
        <dbReference type="ARBA" id="ARBA00022833"/>
    </source>
</evidence>
<dbReference type="PANTHER" id="PTHR46910:SF3">
    <property type="entry name" value="HALOTOLERANCE PROTEIN 9-RELATED"/>
    <property type="match status" value="1"/>
</dbReference>
<feature type="region of interest" description="Disordered" evidence="6">
    <location>
        <begin position="1"/>
        <end position="75"/>
    </location>
</feature>
<dbReference type="GO" id="GO:0008270">
    <property type="term" value="F:zinc ion binding"/>
    <property type="evidence" value="ECO:0007669"/>
    <property type="project" value="InterPro"/>
</dbReference>
<comment type="subcellular location">
    <subcellularLocation>
        <location evidence="1">Nucleus</location>
    </subcellularLocation>
</comment>
<organism evidence="8 9">
    <name type="scientific">Maudiozyma humilis</name>
    <name type="common">Sour dough yeast</name>
    <name type="synonym">Kazachstania humilis</name>
    <dbReference type="NCBI Taxonomy" id="51915"/>
    <lineage>
        <taxon>Eukaryota</taxon>
        <taxon>Fungi</taxon>
        <taxon>Dikarya</taxon>
        <taxon>Ascomycota</taxon>
        <taxon>Saccharomycotina</taxon>
        <taxon>Saccharomycetes</taxon>
        <taxon>Saccharomycetales</taxon>
        <taxon>Saccharomycetaceae</taxon>
        <taxon>Maudiozyma</taxon>
    </lineage>
</organism>
<feature type="compositionally biased region" description="Polar residues" evidence="6">
    <location>
        <begin position="1"/>
        <end position="21"/>
    </location>
</feature>
<dbReference type="GO" id="GO:0006351">
    <property type="term" value="P:DNA-templated transcription"/>
    <property type="evidence" value="ECO:0007669"/>
    <property type="project" value="InterPro"/>
</dbReference>
<feature type="domain" description="Zn(2)-C6 fungal-type" evidence="7">
    <location>
        <begin position="109"/>
        <end position="142"/>
    </location>
</feature>
<comment type="caution">
    <text evidence="8">The sequence shown here is derived from an EMBL/GenBank/DDBJ whole genome shotgun (WGS) entry which is preliminary data.</text>
</comment>
<feature type="region of interest" description="Disordered" evidence="6">
    <location>
        <begin position="199"/>
        <end position="247"/>
    </location>
</feature>
<evidence type="ECO:0000256" key="4">
    <source>
        <dbReference type="ARBA" id="ARBA00023125"/>
    </source>
</evidence>
<keyword evidence="9" id="KW-1185">Reference proteome</keyword>
<dbReference type="GO" id="GO:0000981">
    <property type="term" value="F:DNA-binding transcription factor activity, RNA polymerase II-specific"/>
    <property type="evidence" value="ECO:0007669"/>
    <property type="project" value="InterPro"/>
</dbReference>
<dbReference type="PANTHER" id="PTHR46910">
    <property type="entry name" value="TRANSCRIPTION FACTOR PDR1"/>
    <property type="match status" value="1"/>
</dbReference>
<feature type="compositionally biased region" description="Polar residues" evidence="6">
    <location>
        <begin position="223"/>
        <end position="247"/>
    </location>
</feature>
<name>A0AAV5RV57_MAUHU</name>
<evidence type="ECO:0000256" key="6">
    <source>
        <dbReference type="SAM" id="MobiDB-lite"/>
    </source>
</evidence>
<dbReference type="InterPro" id="IPR001138">
    <property type="entry name" value="Zn2Cys6_DnaBD"/>
</dbReference>
<dbReference type="PROSITE" id="PS00463">
    <property type="entry name" value="ZN2_CY6_FUNGAL_1"/>
    <property type="match status" value="1"/>
</dbReference>
<evidence type="ECO:0000256" key="1">
    <source>
        <dbReference type="ARBA" id="ARBA00004123"/>
    </source>
</evidence>
<feature type="compositionally biased region" description="Polar residues" evidence="6">
    <location>
        <begin position="28"/>
        <end position="38"/>
    </location>
</feature>
<dbReference type="InterPro" id="IPR050987">
    <property type="entry name" value="AtrR-like"/>
</dbReference>
<evidence type="ECO:0000313" key="8">
    <source>
        <dbReference type="EMBL" id="GMM55305.1"/>
    </source>
</evidence>
<keyword evidence="2" id="KW-0479">Metal-binding</keyword>
<keyword evidence="3" id="KW-0862">Zinc</keyword>
<dbReference type="Pfam" id="PF04082">
    <property type="entry name" value="Fungal_trans"/>
    <property type="match status" value="1"/>
</dbReference>
<reference evidence="8 9" key="1">
    <citation type="journal article" date="2023" name="Elife">
        <title>Identification of key yeast species and microbe-microbe interactions impacting larval growth of Drosophila in the wild.</title>
        <authorList>
            <person name="Mure A."/>
            <person name="Sugiura Y."/>
            <person name="Maeda R."/>
            <person name="Honda K."/>
            <person name="Sakurai N."/>
            <person name="Takahashi Y."/>
            <person name="Watada M."/>
            <person name="Katoh T."/>
            <person name="Gotoh A."/>
            <person name="Gotoh Y."/>
            <person name="Taniguchi I."/>
            <person name="Nakamura K."/>
            <person name="Hayashi T."/>
            <person name="Katayama T."/>
            <person name="Uemura T."/>
            <person name="Hattori Y."/>
        </authorList>
    </citation>
    <scope>NUCLEOTIDE SEQUENCE [LARGE SCALE GENOMIC DNA]</scope>
    <source>
        <strain evidence="8 9">KH-74</strain>
    </source>
</reference>
<evidence type="ECO:0000256" key="5">
    <source>
        <dbReference type="ARBA" id="ARBA00023242"/>
    </source>
</evidence>
<dbReference type="SMART" id="SM00906">
    <property type="entry name" value="Fungal_trans"/>
    <property type="match status" value="1"/>
</dbReference>
<dbReference type="GO" id="GO:0003677">
    <property type="term" value="F:DNA binding"/>
    <property type="evidence" value="ECO:0007669"/>
    <property type="project" value="UniProtKB-KW"/>
</dbReference>
<dbReference type="Pfam" id="PF00172">
    <property type="entry name" value="Zn_clus"/>
    <property type="match status" value="1"/>
</dbReference>
<keyword evidence="5" id="KW-0539">Nucleus</keyword>
<sequence length="1073" mass="121080">MSEGTGQNNGSSAAPQGTGYNQPLPLASLTTPSGINVNPSQPPAPPQQQPVATNQQAAMHPSNAPAGHHLMPTHTLPGIADQYQYEDQDSGEWGANGSMMFDKRRVSKACDHCRRRKIKCDEVDPATGKCTNCERYKSECTFVHHDKMTQKKLLNAQKKKASKEAAAASKKVAKVPKIKRAHEGHAATIETLVATPDMRNMFPNYGQTAEDRDTTAGADLGGSAQSNNSPGSVGAQMSSSVNQNNAFNGNATSSASILNGTSTAASGESTPVVSRVNTAISRGSTSSRTHVNNSSADSEGIIKRVEQVDRKVAMVIDTMARFEWLVDKLSKKIDDRIPPPATSPKAKYKQYVPRLLTTQKLEWAKNTLSPDSSNVDFLAPVRDYLTVSLKWYILGAKHTIEYPMIQNFRDQKQFLMPTQDEAQSLLTIFNNIMFYHSSLMFEGEVDDICKRYYDENSEPLTYPELLVLNIAIAIAANVVMTDTEDVFNVETNDKFTLDKLIEIERHGRDNAMYYYHKLVLFSAGTTAITGLLLLFHYLNFNSNSEIALDSLALAIRYAYDMNLNMNFHYKSLSPKEVIRHRALWWYCFYFDKMVSLTLQKPPTIKENDMDVLANDAYFETIKYYQLPIHYKDKPEELDKITNLNEALSAIINYSEHFAFFCSYYSSKLIMIESHLASVCFSIRNTIDLSFDELVQRLLDIKKDLDTWKQNLHPSMRIESYSQYLKMLYAQSTSETAKLGYDVACAQVIRCHMQFLYLEITLSLFATSFLLDNTDSFVNSLQEIPEVFHMFCRQVKTDSVEACKIFQKVPFRAYLYPEVLNYAQTAIYALLFSTIKNMDDTREIDVTKNISLLIDTHTHMVGINQDKIPIRNVRVNMSVFFFTFLLKHVIKHFNETNINAQVTGFEYEKYNELMTNIIRDMQDKKMDGIQAISELLSNNDQAYVPPAYDGTVIFDPTQAPIKLSQLCLFNRLSPTLLDTLASAAPIESLPDGLDTECQKDPSLFPSAKIPTTLLFSIHANGPVDDGYSQRQLASQHMKNSHDFCAQLPLGTLLFDRDFTFIKLLNKERTNKLTY</sequence>
<dbReference type="CDD" id="cd00067">
    <property type="entry name" value="GAL4"/>
    <property type="match status" value="1"/>
</dbReference>
<dbReference type="SMART" id="SM00066">
    <property type="entry name" value="GAL4"/>
    <property type="match status" value="1"/>
</dbReference>
<dbReference type="EMBL" id="BTGD01000005">
    <property type="protein sequence ID" value="GMM55305.1"/>
    <property type="molecule type" value="Genomic_DNA"/>
</dbReference>
<evidence type="ECO:0000313" key="9">
    <source>
        <dbReference type="Proteomes" id="UP001377567"/>
    </source>
</evidence>
<gene>
    <name evidence="8" type="ORF">DAKH74_019210</name>
</gene>
<feature type="region of interest" description="Disordered" evidence="6">
    <location>
        <begin position="160"/>
        <end position="179"/>
    </location>
</feature>
<dbReference type="InterPro" id="IPR007219">
    <property type="entry name" value="XnlR_reg_dom"/>
</dbReference>
<protein>
    <submittedName>
        <fullName evidence="8">Hal9 protein</fullName>
    </submittedName>
</protein>
<dbReference type="SUPFAM" id="SSF57701">
    <property type="entry name" value="Zn2/Cys6 DNA-binding domain"/>
    <property type="match status" value="1"/>
</dbReference>
<feature type="compositionally biased region" description="Low complexity" evidence="6">
    <location>
        <begin position="49"/>
        <end position="58"/>
    </location>
</feature>
<dbReference type="InterPro" id="IPR036864">
    <property type="entry name" value="Zn2-C6_fun-type_DNA-bd_sf"/>
</dbReference>
<dbReference type="Gene3D" id="4.10.240.10">
    <property type="entry name" value="Zn(2)-C6 fungal-type DNA-binding domain"/>
    <property type="match status" value="1"/>
</dbReference>
<evidence type="ECO:0000259" key="7">
    <source>
        <dbReference type="PROSITE" id="PS50048"/>
    </source>
</evidence>
<dbReference type="GO" id="GO:0005634">
    <property type="term" value="C:nucleus"/>
    <property type="evidence" value="ECO:0007669"/>
    <property type="project" value="UniProtKB-SubCell"/>
</dbReference>
<dbReference type="AlphaFoldDB" id="A0AAV5RV57"/>
<dbReference type="Proteomes" id="UP001377567">
    <property type="component" value="Unassembled WGS sequence"/>
</dbReference>
<dbReference type="PROSITE" id="PS50048">
    <property type="entry name" value="ZN2_CY6_FUNGAL_2"/>
    <property type="match status" value="1"/>
</dbReference>
<dbReference type="GO" id="GO:0045944">
    <property type="term" value="P:positive regulation of transcription by RNA polymerase II"/>
    <property type="evidence" value="ECO:0007669"/>
    <property type="project" value="UniProtKB-ARBA"/>
</dbReference>
<keyword evidence="4" id="KW-0238">DNA-binding</keyword>
<accession>A0AAV5RV57</accession>